<evidence type="ECO:0000256" key="1">
    <source>
        <dbReference type="SAM" id="MobiDB-lite"/>
    </source>
</evidence>
<feature type="transmembrane region" description="Helical" evidence="2">
    <location>
        <begin position="50"/>
        <end position="71"/>
    </location>
</feature>
<accession>A0A448UY20</accession>
<feature type="region of interest" description="Disordered" evidence="1">
    <location>
        <begin position="406"/>
        <end position="435"/>
    </location>
</feature>
<evidence type="ECO:0000313" key="4">
    <source>
        <dbReference type="Proteomes" id="UP000270988"/>
    </source>
</evidence>
<dbReference type="NCBIfam" id="TIGR03696">
    <property type="entry name" value="Rhs_assc_core"/>
    <property type="match status" value="1"/>
</dbReference>
<sequence length="435" mass="43843">MVGFGALSAPGLGTISATGAAASQTPGLPSVLGGMGASTLLTSVGLPEGVSFTGSGTLAVGGLALMGARVFDPSSKKFLSQDPLPPIVGAGWFADSYSFLGHDPVGMIDPWGTRPISIQEYKNYQKEQTVKTWLNIAATTLSVISVVTAFIPAVGPAVTLGLNVAAGAISGAADAYKVNANGSTNWGSTIKGAALGGGIALATAGMSKVVTATGAGSVVANQIGKGATYVSSKFPAASVAANKVTSAAGQKYISESFSSGVTGSFTNTLGYLKDADHPTFAGATANAAAGFGSAVLTHGIEQKVSSAVLPKLPTPSTLSKQVLYAGTQEVVSRGSSLPGASLLEQPVQDKTVAHDQYGKDYSYLDSVVNGAKNKVIGTGTDNVVTGTATRHSTNIAHNTHGAHAVYGETNYGPKKPPRHKEGVEGPRHRKEGPAK</sequence>
<dbReference type="Proteomes" id="UP000270988">
    <property type="component" value="Chromosome"/>
</dbReference>
<reference evidence="3 4" key="1">
    <citation type="submission" date="2018-12" db="EMBL/GenBank/DDBJ databases">
        <authorList>
            <consortium name="Pathogen Informatics"/>
        </authorList>
    </citation>
    <scope>NUCLEOTIDE SEQUENCE [LARGE SCALE GENOMIC DNA]</scope>
    <source>
        <strain evidence="3 4">NCTC10918</strain>
    </source>
</reference>
<evidence type="ECO:0000313" key="3">
    <source>
        <dbReference type="EMBL" id="VEJ30841.1"/>
    </source>
</evidence>
<protein>
    <submittedName>
        <fullName evidence="3">RHS repeat-associated core domain</fullName>
    </submittedName>
</protein>
<dbReference type="InterPro" id="IPR022385">
    <property type="entry name" value="Rhs_assc_core"/>
</dbReference>
<dbReference type="Gene3D" id="2.180.10.10">
    <property type="entry name" value="RHS repeat-associated core"/>
    <property type="match status" value="1"/>
</dbReference>
<keyword evidence="2" id="KW-1133">Transmembrane helix</keyword>
<proteinExistence type="predicted"/>
<name>A0A448UY20_9MICC</name>
<gene>
    <name evidence="3" type="ORF">NCTC10918_02133</name>
</gene>
<organism evidence="3 4">
    <name type="scientific">Rothia dentocariosa</name>
    <dbReference type="NCBI Taxonomy" id="2047"/>
    <lineage>
        <taxon>Bacteria</taxon>
        <taxon>Bacillati</taxon>
        <taxon>Actinomycetota</taxon>
        <taxon>Actinomycetes</taxon>
        <taxon>Micrococcales</taxon>
        <taxon>Micrococcaceae</taxon>
        <taxon>Rothia</taxon>
    </lineage>
</organism>
<evidence type="ECO:0000256" key="2">
    <source>
        <dbReference type="SAM" id="Phobius"/>
    </source>
</evidence>
<feature type="transmembrane region" description="Helical" evidence="2">
    <location>
        <begin position="132"/>
        <end position="154"/>
    </location>
</feature>
<feature type="compositionally biased region" description="Basic and acidic residues" evidence="1">
    <location>
        <begin position="419"/>
        <end position="435"/>
    </location>
</feature>
<keyword evidence="2" id="KW-0812">Transmembrane</keyword>
<keyword evidence="2" id="KW-0472">Membrane</keyword>
<dbReference type="AlphaFoldDB" id="A0A448UY20"/>
<dbReference type="EMBL" id="LR134521">
    <property type="protein sequence ID" value="VEJ30841.1"/>
    <property type="molecule type" value="Genomic_DNA"/>
</dbReference>